<dbReference type="CDD" id="cd04301">
    <property type="entry name" value="NAT_SF"/>
    <property type="match status" value="1"/>
</dbReference>
<dbReference type="PANTHER" id="PTHR43420">
    <property type="entry name" value="ACETYLTRANSFERASE"/>
    <property type="match status" value="1"/>
</dbReference>
<evidence type="ECO:0000259" key="3">
    <source>
        <dbReference type="PROSITE" id="PS51186"/>
    </source>
</evidence>
<dbReference type="Gene3D" id="3.40.630.30">
    <property type="match status" value="1"/>
</dbReference>
<evidence type="ECO:0000256" key="1">
    <source>
        <dbReference type="ARBA" id="ARBA00022679"/>
    </source>
</evidence>
<gene>
    <name evidence="4" type="ORF">HAP48_027820</name>
</gene>
<dbReference type="InterPro" id="IPR016181">
    <property type="entry name" value="Acyl_CoA_acyltransferase"/>
</dbReference>
<organism evidence="4">
    <name type="scientific">Bradyrhizobium septentrionale</name>
    <dbReference type="NCBI Taxonomy" id="1404411"/>
    <lineage>
        <taxon>Bacteria</taxon>
        <taxon>Pseudomonadati</taxon>
        <taxon>Pseudomonadota</taxon>
        <taxon>Alphaproteobacteria</taxon>
        <taxon>Hyphomicrobiales</taxon>
        <taxon>Nitrobacteraceae</taxon>
        <taxon>Bradyrhizobium</taxon>
    </lineage>
</organism>
<feature type="domain" description="N-acetyltransferase" evidence="3">
    <location>
        <begin position="6"/>
        <end position="168"/>
    </location>
</feature>
<comment type="caution">
    <text evidence="4">The sequence shown here is derived from an EMBL/GenBank/DDBJ whole genome shotgun (WGS) entry which is preliminary data.</text>
</comment>
<dbReference type="Pfam" id="PF00583">
    <property type="entry name" value="Acetyltransf_1"/>
    <property type="match status" value="1"/>
</dbReference>
<dbReference type="InterPro" id="IPR000182">
    <property type="entry name" value="GNAT_dom"/>
</dbReference>
<keyword evidence="2" id="KW-0012">Acyltransferase</keyword>
<evidence type="ECO:0000313" key="4">
    <source>
        <dbReference type="EMBL" id="NVI46703.1"/>
    </source>
</evidence>
<dbReference type="GO" id="GO:0016747">
    <property type="term" value="F:acyltransferase activity, transferring groups other than amino-acyl groups"/>
    <property type="evidence" value="ECO:0007669"/>
    <property type="project" value="InterPro"/>
</dbReference>
<dbReference type="InterPro" id="IPR050680">
    <property type="entry name" value="YpeA/RimI_acetyltransf"/>
</dbReference>
<dbReference type="PROSITE" id="PS51186">
    <property type="entry name" value="GNAT"/>
    <property type="match status" value="1"/>
</dbReference>
<dbReference type="SUPFAM" id="SSF55729">
    <property type="entry name" value="Acyl-CoA N-acyltransferases (Nat)"/>
    <property type="match status" value="1"/>
</dbReference>
<dbReference type="RefSeq" id="WP_166206059.1">
    <property type="nucleotide sequence ID" value="NZ_CP088285.1"/>
</dbReference>
<evidence type="ECO:0000256" key="2">
    <source>
        <dbReference type="ARBA" id="ARBA00023315"/>
    </source>
</evidence>
<accession>A0A973W340</accession>
<sequence>MNVPSIEIRRLLPVDAAIYRDIRLEALRLSPEAFGTAYETESAHPVDWFAERLERGAAILGAFRGGELAGIVGFVAGVGPKQRHKGELVGMYVRPAARSAGVGRVLIDAALELAAETVELVLIAVVKGNEQAHRLYRSAGFVEYGLEQRALKIDGRYYDDILMAKDLVARG</sequence>
<protein>
    <submittedName>
        <fullName evidence="4">GNAT family N-acetyltransferase</fullName>
    </submittedName>
</protein>
<proteinExistence type="predicted"/>
<reference evidence="4" key="1">
    <citation type="submission" date="2020-06" db="EMBL/GenBank/DDBJ databases">
        <title>Whole Genome Sequence of Bradyrhizobium sp. Strain 1S1.</title>
        <authorList>
            <person name="Bromfield E.S.P."/>
            <person name="Cloutier S."/>
        </authorList>
    </citation>
    <scope>NUCLEOTIDE SEQUENCE [LARGE SCALE GENOMIC DNA]</scope>
    <source>
        <strain evidence="4">1S1</strain>
    </source>
</reference>
<dbReference type="EMBL" id="JAAOLE020000001">
    <property type="protein sequence ID" value="NVI46703.1"/>
    <property type="molecule type" value="Genomic_DNA"/>
</dbReference>
<dbReference type="PANTHER" id="PTHR43420:SF47">
    <property type="entry name" value="N-ACETYLTRANSFERASE DOMAIN-CONTAINING PROTEIN"/>
    <property type="match status" value="1"/>
</dbReference>
<name>A0A973W340_9BRAD</name>
<dbReference type="AlphaFoldDB" id="A0A973W340"/>
<keyword evidence="1" id="KW-0808">Transferase</keyword>